<protein>
    <recommendedName>
        <fullName evidence="4">DUF4349 domain-containing protein</fullName>
    </recommendedName>
</protein>
<dbReference type="STRING" id="619805.SAMN05660477_02525"/>
<keyword evidence="1" id="KW-0175">Coiled coil</keyword>
<sequence length="300" mass="33678">MKSIIKISIAAAFISLSVISCAKHETGEASTMEMSKAEMATTDSASVAASQQVEGKKFIKTANIDMEVKNVYDASVAIEKSLVKLGGFVTKSQMKAQTVSERTFNTSDTEATLVRKYQNENTMQVRVPTEFLGDFLNEINQNKLFLNARIINADDVTANIALAKLDAQRQQKNEENINQLKANKDKVELADDNYREANDQKVANINIADQLKYSTVDIYLKEPNVSVAQIPIANTQNYDNQFKSNFGFELKNALVEGFYMIQQIVVFLVSIWPILLIIAGLIYLNKKKFFLNRFSKEQKS</sequence>
<dbReference type="AlphaFoldDB" id="A0A1T5G2U8"/>
<evidence type="ECO:0000313" key="5">
    <source>
        <dbReference type="EMBL" id="SKC02639.1"/>
    </source>
</evidence>
<feature type="domain" description="DUF4349" evidence="4">
    <location>
        <begin position="57"/>
        <end position="187"/>
    </location>
</feature>
<proteinExistence type="predicted"/>
<dbReference type="PROSITE" id="PS51257">
    <property type="entry name" value="PROKAR_LIPOPROTEIN"/>
    <property type="match status" value="1"/>
</dbReference>
<feature type="coiled-coil region" evidence="1">
    <location>
        <begin position="170"/>
        <end position="200"/>
    </location>
</feature>
<dbReference type="InterPro" id="IPR025645">
    <property type="entry name" value="DUF4349"/>
</dbReference>
<keyword evidence="2" id="KW-1133">Transmembrane helix</keyword>
<name>A0A1T5G2U8_9FLAO</name>
<dbReference type="RefSeq" id="WP_079667719.1">
    <property type="nucleotide sequence ID" value="NZ_FUYZ01000009.1"/>
</dbReference>
<organism evidence="5 6">
    <name type="scientific">Soonwooa buanensis</name>
    <dbReference type="NCBI Taxonomy" id="619805"/>
    <lineage>
        <taxon>Bacteria</taxon>
        <taxon>Pseudomonadati</taxon>
        <taxon>Bacteroidota</taxon>
        <taxon>Flavobacteriia</taxon>
        <taxon>Flavobacteriales</taxon>
        <taxon>Weeksellaceae</taxon>
        <taxon>Chryseobacterium group</taxon>
        <taxon>Soonwooa</taxon>
    </lineage>
</organism>
<evidence type="ECO:0000259" key="4">
    <source>
        <dbReference type="Pfam" id="PF14257"/>
    </source>
</evidence>
<dbReference type="EMBL" id="FUYZ01000009">
    <property type="protein sequence ID" value="SKC02639.1"/>
    <property type="molecule type" value="Genomic_DNA"/>
</dbReference>
<dbReference type="Pfam" id="PF14257">
    <property type="entry name" value="DUF4349"/>
    <property type="match status" value="1"/>
</dbReference>
<keyword evidence="6" id="KW-1185">Reference proteome</keyword>
<evidence type="ECO:0000256" key="1">
    <source>
        <dbReference type="SAM" id="Coils"/>
    </source>
</evidence>
<accession>A0A1T5G2U8</accession>
<reference evidence="5 6" key="1">
    <citation type="submission" date="2017-02" db="EMBL/GenBank/DDBJ databases">
        <authorList>
            <person name="Peterson S.W."/>
        </authorList>
    </citation>
    <scope>NUCLEOTIDE SEQUENCE [LARGE SCALE GENOMIC DNA]</scope>
    <source>
        <strain evidence="5 6">DSM 22323</strain>
    </source>
</reference>
<dbReference type="Proteomes" id="UP000191112">
    <property type="component" value="Unassembled WGS sequence"/>
</dbReference>
<gene>
    <name evidence="5" type="ORF">SAMN05660477_02525</name>
</gene>
<evidence type="ECO:0000256" key="3">
    <source>
        <dbReference type="SAM" id="SignalP"/>
    </source>
</evidence>
<keyword evidence="3" id="KW-0732">Signal</keyword>
<keyword evidence="2" id="KW-0472">Membrane</keyword>
<keyword evidence="2" id="KW-0812">Transmembrane</keyword>
<evidence type="ECO:0000256" key="2">
    <source>
        <dbReference type="SAM" id="Phobius"/>
    </source>
</evidence>
<feature type="signal peptide" evidence="3">
    <location>
        <begin position="1"/>
        <end position="22"/>
    </location>
</feature>
<feature type="transmembrane region" description="Helical" evidence="2">
    <location>
        <begin position="264"/>
        <end position="284"/>
    </location>
</feature>
<evidence type="ECO:0000313" key="6">
    <source>
        <dbReference type="Proteomes" id="UP000191112"/>
    </source>
</evidence>
<feature type="chain" id="PRO_5012662372" description="DUF4349 domain-containing protein" evidence="3">
    <location>
        <begin position="23"/>
        <end position="300"/>
    </location>
</feature>